<evidence type="ECO:0000313" key="2">
    <source>
        <dbReference type="EMBL" id="PTL58569.1"/>
    </source>
</evidence>
<keyword evidence="3" id="KW-1185">Reference proteome</keyword>
<gene>
    <name evidence="2" type="ORF">C7Y72_02290</name>
</gene>
<protein>
    <recommendedName>
        <fullName evidence="1">ESAT-6-like protein</fullName>
    </recommendedName>
</protein>
<proteinExistence type="inferred from homology"/>
<accession>A0A2T4UH92</accession>
<dbReference type="RefSeq" id="WP_107567007.1">
    <property type="nucleotide sequence ID" value="NZ_PYYB01000001.1"/>
</dbReference>
<comment type="caution">
    <text evidence="2">The sequence shown here is derived from an EMBL/GenBank/DDBJ whole genome shotgun (WGS) entry which is preliminary data.</text>
</comment>
<dbReference type="SUPFAM" id="SSF140453">
    <property type="entry name" value="EsxAB dimer-like"/>
    <property type="match status" value="1"/>
</dbReference>
<comment type="similarity">
    <text evidence="1">Belongs to the WXG100 family.</text>
</comment>
<name>A0A2T4UH92_9ACTN</name>
<dbReference type="OrthoDB" id="3253863at2"/>
<evidence type="ECO:0000313" key="3">
    <source>
        <dbReference type="Proteomes" id="UP000240739"/>
    </source>
</evidence>
<dbReference type="EMBL" id="PYYB01000001">
    <property type="protein sequence ID" value="PTL58569.1"/>
    <property type="molecule type" value="Genomic_DNA"/>
</dbReference>
<dbReference type="Proteomes" id="UP000240739">
    <property type="component" value="Unassembled WGS sequence"/>
</dbReference>
<sequence>MAHIKVTPEILGNGSTFFRNAAQFVDEAKQDAVRAVGNLDGMWDGTASDGFKSRFNQHVKEVEEARQFFEQISVDLKQAQQRYASAESTVRSIVSS</sequence>
<dbReference type="Pfam" id="PF06013">
    <property type="entry name" value="WXG100"/>
    <property type="match status" value="1"/>
</dbReference>
<evidence type="ECO:0000256" key="1">
    <source>
        <dbReference type="RuleBase" id="RU362001"/>
    </source>
</evidence>
<dbReference type="InterPro" id="IPR036689">
    <property type="entry name" value="ESAT-6-like_sf"/>
</dbReference>
<dbReference type="Gene3D" id="1.10.287.850">
    <property type="entry name" value="HP0062-like domain"/>
    <property type="match status" value="1"/>
</dbReference>
<dbReference type="NCBIfam" id="TIGR03930">
    <property type="entry name" value="WXG100_ESAT6"/>
    <property type="match status" value="1"/>
</dbReference>
<organism evidence="2 3">
    <name type="scientific">Paraconexibacter algicola</name>
    <dbReference type="NCBI Taxonomy" id="2133960"/>
    <lineage>
        <taxon>Bacteria</taxon>
        <taxon>Bacillati</taxon>
        <taxon>Actinomycetota</taxon>
        <taxon>Thermoleophilia</taxon>
        <taxon>Solirubrobacterales</taxon>
        <taxon>Paraconexibacteraceae</taxon>
        <taxon>Paraconexibacter</taxon>
    </lineage>
</organism>
<reference evidence="2 3" key="1">
    <citation type="submission" date="2018-03" db="EMBL/GenBank/DDBJ databases">
        <title>Aquarubrobacter algicola gen. nov., sp. nov., a novel actinobacterium isolated from shallow eutrophic lake during the end of cyanobacterial harmful algal blooms.</title>
        <authorList>
            <person name="Chun S.J."/>
        </authorList>
    </citation>
    <scope>NUCLEOTIDE SEQUENCE [LARGE SCALE GENOMIC DNA]</scope>
    <source>
        <strain evidence="2 3">Seoho-28</strain>
    </source>
</reference>
<dbReference type="AlphaFoldDB" id="A0A2T4UH92"/>
<dbReference type="InterPro" id="IPR010310">
    <property type="entry name" value="T7SS_ESAT-6-like"/>
</dbReference>